<dbReference type="InterPro" id="IPR020599">
    <property type="entry name" value="Transl_elong_fac_P/YeiP"/>
</dbReference>
<accession>A0A1G2KRU4</accession>
<comment type="caution">
    <text evidence="9">The sequence shown here is derived from an EMBL/GenBank/DDBJ whole genome shotgun (WGS) entry which is preliminary data.</text>
</comment>
<dbReference type="PANTHER" id="PTHR30053:SF12">
    <property type="entry name" value="ELONGATION FACTOR P (EF-P) FAMILY PROTEIN"/>
    <property type="match status" value="1"/>
</dbReference>
<dbReference type="GO" id="GO:0043043">
    <property type="term" value="P:peptide biosynthetic process"/>
    <property type="evidence" value="ECO:0007669"/>
    <property type="project" value="InterPro"/>
</dbReference>
<reference evidence="9 10" key="1">
    <citation type="journal article" date="2016" name="Nat. Commun.">
        <title>Thousands of microbial genomes shed light on interconnected biogeochemical processes in an aquifer system.</title>
        <authorList>
            <person name="Anantharaman K."/>
            <person name="Brown C.T."/>
            <person name="Hug L.A."/>
            <person name="Sharon I."/>
            <person name="Castelle C.J."/>
            <person name="Probst A.J."/>
            <person name="Thomas B.C."/>
            <person name="Singh A."/>
            <person name="Wilkins M.J."/>
            <person name="Karaoz U."/>
            <person name="Brodie E.L."/>
            <person name="Williams K.H."/>
            <person name="Hubbard S.S."/>
            <person name="Banfield J.F."/>
        </authorList>
    </citation>
    <scope>NUCLEOTIDE SEQUENCE [LARGE SCALE GENOMIC DNA]</scope>
</reference>
<dbReference type="Proteomes" id="UP000177811">
    <property type="component" value="Unassembled WGS sequence"/>
</dbReference>
<comment type="subcellular location">
    <subcellularLocation>
        <location evidence="1">Cytoplasm</location>
    </subcellularLocation>
</comment>
<dbReference type="InterPro" id="IPR013852">
    <property type="entry name" value="Transl_elong_P/YeiP_CS"/>
</dbReference>
<dbReference type="InterPro" id="IPR001059">
    <property type="entry name" value="Transl_elong_P/YeiP_cen"/>
</dbReference>
<sequence length="190" mass="21033">MISINACKNGTIILLDGAPYEFTEIQHVHMGRGGSSVQTKIRNLLTGQVLSRNYKESDSFKEADIEKRKVMFLYGHRGEYVFSSVTNKGERYTLTEEQVAGIKRFLTANTEVEALFLDGHIITLKLPIKMDLVVKDAPPGIKGDTAQGGTKAVVLETGATIQVPLFIHEGDVVRVNTETGEYTERMTKAK</sequence>
<dbReference type="PROSITE" id="PS01275">
    <property type="entry name" value="EFP"/>
    <property type="match status" value="1"/>
</dbReference>
<evidence type="ECO:0000256" key="2">
    <source>
        <dbReference type="ARBA" id="ARBA00004815"/>
    </source>
</evidence>
<evidence type="ECO:0000259" key="8">
    <source>
        <dbReference type="SMART" id="SM01185"/>
    </source>
</evidence>
<evidence type="ECO:0000313" key="9">
    <source>
        <dbReference type="EMBL" id="OHA02004.1"/>
    </source>
</evidence>
<dbReference type="SUPFAM" id="SSF50249">
    <property type="entry name" value="Nucleic acid-binding proteins"/>
    <property type="match status" value="1"/>
</dbReference>
<dbReference type="SMART" id="SM01185">
    <property type="entry name" value="EFP"/>
    <property type="match status" value="1"/>
</dbReference>
<dbReference type="SMART" id="SM00841">
    <property type="entry name" value="Elong-fact-P_C"/>
    <property type="match status" value="1"/>
</dbReference>
<evidence type="ECO:0000256" key="3">
    <source>
        <dbReference type="ARBA" id="ARBA00009479"/>
    </source>
</evidence>
<dbReference type="Gene3D" id="2.40.50.140">
    <property type="entry name" value="Nucleic acid-binding proteins"/>
    <property type="match status" value="2"/>
</dbReference>
<evidence type="ECO:0000256" key="6">
    <source>
        <dbReference type="ARBA" id="ARBA00022917"/>
    </source>
</evidence>
<comment type="pathway">
    <text evidence="2">Protein biosynthesis; polypeptide chain elongation.</text>
</comment>
<keyword evidence="5" id="KW-0251">Elongation factor</keyword>
<keyword evidence="4" id="KW-0963">Cytoplasm</keyword>
<dbReference type="InterPro" id="IPR008991">
    <property type="entry name" value="Translation_prot_SH3-like_sf"/>
</dbReference>
<dbReference type="EMBL" id="MHQL01000049">
    <property type="protein sequence ID" value="OHA02004.1"/>
    <property type="molecule type" value="Genomic_DNA"/>
</dbReference>
<gene>
    <name evidence="9" type="ORF">A3C16_03025</name>
</gene>
<dbReference type="InterPro" id="IPR014722">
    <property type="entry name" value="Rib_uL2_dom2"/>
</dbReference>
<evidence type="ECO:0000256" key="5">
    <source>
        <dbReference type="ARBA" id="ARBA00022768"/>
    </source>
</evidence>
<feature type="domain" description="Elongation factor P C-terminal" evidence="7">
    <location>
        <begin position="130"/>
        <end position="185"/>
    </location>
</feature>
<organism evidence="9 10">
    <name type="scientific">Candidatus Sungbacteria bacterium RIFCSPHIGHO2_02_FULL_51_29</name>
    <dbReference type="NCBI Taxonomy" id="1802273"/>
    <lineage>
        <taxon>Bacteria</taxon>
        <taxon>Candidatus Sungiibacteriota</taxon>
    </lineage>
</organism>
<dbReference type="InterPro" id="IPR012340">
    <property type="entry name" value="NA-bd_OB-fold"/>
</dbReference>
<dbReference type="PANTHER" id="PTHR30053">
    <property type="entry name" value="ELONGATION FACTOR P"/>
    <property type="match status" value="1"/>
</dbReference>
<proteinExistence type="inferred from homology"/>
<dbReference type="NCBIfam" id="NF001810">
    <property type="entry name" value="PRK00529.1"/>
    <property type="match status" value="1"/>
</dbReference>
<name>A0A1G2KRU4_9BACT</name>
<dbReference type="SUPFAM" id="SSF50104">
    <property type="entry name" value="Translation proteins SH3-like domain"/>
    <property type="match status" value="1"/>
</dbReference>
<evidence type="ECO:0000256" key="1">
    <source>
        <dbReference type="ARBA" id="ARBA00004496"/>
    </source>
</evidence>
<evidence type="ECO:0008006" key="11">
    <source>
        <dbReference type="Google" id="ProtNLM"/>
    </source>
</evidence>
<dbReference type="GO" id="GO:0005829">
    <property type="term" value="C:cytosol"/>
    <property type="evidence" value="ECO:0007669"/>
    <property type="project" value="UniProtKB-ARBA"/>
</dbReference>
<dbReference type="CDD" id="cd05794">
    <property type="entry name" value="S1_EF-P_repeat_2"/>
    <property type="match status" value="1"/>
</dbReference>
<evidence type="ECO:0000259" key="7">
    <source>
        <dbReference type="SMART" id="SM00841"/>
    </source>
</evidence>
<dbReference type="GO" id="GO:0003746">
    <property type="term" value="F:translation elongation factor activity"/>
    <property type="evidence" value="ECO:0007669"/>
    <property type="project" value="UniProtKB-KW"/>
</dbReference>
<dbReference type="AlphaFoldDB" id="A0A1G2KRU4"/>
<feature type="domain" description="Translation elongation factor P/YeiP central" evidence="8">
    <location>
        <begin position="67"/>
        <end position="122"/>
    </location>
</feature>
<dbReference type="InterPro" id="IPR013185">
    <property type="entry name" value="Transl_elong_KOW-like"/>
</dbReference>
<dbReference type="Pfam" id="PF08207">
    <property type="entry name" value="EFP_N"/>
    <property type="match status" value="1"/>
</dbReference>
<dbReference type="Pfam" id="PF09285">
    <property type="entry name" value="Elong-fact-P_C"/>
    <property type="match status" value="1"/>
</dbReference>
<keyword evidence="6" id="KW-0648">Protein biosynthesis</keyword>
<evidence type="ECO:0000313" key="10">
    <source>
        <dbReference type="Proteomes" id="UP000177811"/>
    </source>
</evidence>
<dbReference type="FunFam" id="2.30.30.30:FF:000003">
    <property type="entry name" value="Elongation factor P"/>
    <property type="match status" value="1"/>
</dbReference>
<evidence type="ECO:0000256" key="4">
    <source>
        <dbReference type="ARBA" id="ARBA00022490"/>
    </source>
</evidence>
<comment type="similarity">
    <text evidence="3">Belongs to the elongation factor P family.</text>
</comment>
<protein>
    <recommendedName>
        <fullName evidence="11">Elongation factor P</fullName>
    </recommendedName>
</protein>
<dbReference type="Gene3D" id="2.30.30.30">
    <property type="match status" value="1"/>
</dbReference>
<dbReference type="InterPro" id="IPR015365">
    <property type="entry name" value="Elong-fact-P_C"/>
</dbReference>
<dbReference type="FunFam" id="2.40.50.140:FF:000004">
    <property type="entry name" value="Elongation factor P"/>
    <property type="match status" value="1"/>
</dbReference>
<dbReference type="PIRSF" id="PIRSF005901">
    <property type="entry name" value="EF-P"/>
    <property type="match status" value="1"/>
</dbReference>